<keyword evidence="1" id="KW-1133">Transmembrane helix</keyword>
<dbReference type="PANTHER" id="PTHR23108">
    <property type="entry name" value="METHYLTRANSFERASE-RELATED"/>
    <property type="match status" value="1"/>
</dbReference>
<dbReference type="GO" id="GO:0005634">
    <property type="term" value="C:nucleus"/>
    <property type="evidence" value="ECO:0007669"/>
    <property type="project" value="TreeGrafter"/>
</dbReference>
<keyword evidence="1" id="KW-0472">Membrane</keyword>
<dbReference type="GO" id="GO:0008276">
    <property type="term" value="F:protein methyltransferase activity"/>
    <property type="evidence" value="ECO:0007669"/>
    <property type="project" value="InterPro"/>
</dbReference>
<protein>
    <submittedName>
        <fullName evidence="2">Uncharacterized protein</fullName>
    </submittedName>
</protein>
<dbReference type="Gene3D" id="3.40.50.150">
    <property type="entry name" value="Vaccinia Virus protein VP39"/>
    <property type="match status" value="1"/>
</dbReference>
<dbReference type="PANTHER" id="PTHR23108:SF0">
    <property type="entry name" value="METHYLTRANSFERASE-LIKE PROTEIN 22"/>
    <property type="match status" value="1"/>
</dbReference>
<dbReference type="EMBL" id="HBFM01014922">
    <property type="protein sequence ID" value="CAD8772984.1"/>
    <property type="molecule type" value="Transcribed_RNA"/>
</dbReference>
<gene>
    <name evidence="2" type="ORF">PPAR00522_LOCUS9390</name>
</gene>
<feature type="transmembrane region" description="Helical" evidence="1">
    <location>
        <begin position="7"/>
        <end position="29"/>
    </location>
</feature>
<sequence length="205" mass="22594">MDRGSSVILELGGGVGLVSAVASLLWPALICTDLHDEALRLAQENVCNARLHRDLIPFNHSAVQPESNPVTFRHLDWMDFGAYHPKTDPDDKVNPHSSAYRPSEHLRKRVKMEVQSDLPHSLPSEAFIDALLIPTPSRNTYNSNCGSDFTWKPPDLAAIAAVNLIVAADVIYDETLTDSFCRCAAALLDYCSKKRQGEQGTFSTC</sequence>
<accession>A0A7S0UVC6</accession>
<dbReference type="AlphaFoldDB" id="A0A7S0UVC6"/>
<dbReference type="InterPro" id="IPR038899">
    <property type="entry name" value="METTL22"/>
</dbReference>
<dbReference type="InterPro" id="IPR029063">
    <property type="entry name" value="SAM-dependent_MTases_sf"/>
</dbReference>
<keyword evidence="1" id="KW-0812">Transmembrane</keyword>
<evidence type="ECO:0000313" key="2">
    <source>
        <dbReference type="EMBL" id="CAD8772984.1"/>
    </source>
</evidence>
<proteinExistence type="predicted"/>
<dbReference type="SUPFAM" id="SSF53335">
    <property type="entry name" value="S-adenosyl-L-methionine-dependent methyltransferases"/>
    <property type="match status" value="1"/>
</dbReference>
<evidence type="ECO:0000256" key="1">
    <source>
        <dbReference type="SAM" id="Phobius"/>
    </source>
</evidence>
<reference evidence="2" key="1">
    <citation type="submission" date="2021-01" db="EMBL/GenBank/DDBJ databases">
        <authorList>
            <person name="Corre E."/>
            <person name="Pelletier E."/>
            <person name="Niang G."/>
            <person name="Scheremetjew M."/>
            <person name="Finn R."/>
            <person name="Kale V."/>
            <person name="Holt S."/>
            <person name="Cochrane G."/>
            <person name="Meng A."/>
            <person name="Brown T."/>
            <person name="Cohen L."/>
        </authorList>
    </citation>
    <scope>NUCLEOTIDE SEQUENCE</scope>
    <source>
        <strain evidence="2">SAG 63-3</strain>
    </source>
</reference>
<organism evidence="2">
    <name type="scientific">Polytomella parva</name>
    <dbReference type="NCBI Taxonomy" id="51329"/>
    <lineage>
        <taxon>Eukaryota</taxon>
        <taxon>Viridiplantae</taxon>
        <taxon>Chlorophyta</taxon>
        <taxon>core chlorophytes</taxon>
        <taxon>Chlorophyceae</taxon>
        <taxon>CS clade</taxon>
        <taxon>Chlamydomonadales</taxon>
        <taxon>Chlamydomonadaceae</taxon>
        <taxon>Polytomella</taxon>
    </lineage>
</organism>
<name>A0A7S0UVC6_9CHLO</name>